<gene>
    <name evidence="17" type="ORF">KJB30_14110</name>
</gene>
<dbReference type="SMART" id="SM00448">
    <property type="entry name" value="REC"/>
    <property type="match status" value="1"/>
</dbReference>
<dbReference type="Proteomes" id="UP000784128">
    <property type="component" value="Unassembled WGS sequence"/>
</dbReference>
<protein>
    <recommendedName>
        <fullName evidence="3">histidine kinase</fullName>
        <ecNumber evidence="3">2.7.13.3</ecNumber>
    </recommendedName>
</protein>
<evidence type="ECO:0000256" key="13">
    <source>
        <dbReference type="PROSITE-ProRule" id="PRU00169"/>
    </source>
</evidence>
<dbReference type="EC" id="2.7.13.3" evidence="3"/>
<reference evidence="17 18" key="1">
    <citation type="submission" date="2021-05" db="EMBL/GenBank/DDBJ databases">
        <title>The draft genome of Geobacter chapellei DSM 13688.</title>
        <authorList>
            <person name="Xu Z."/>
            <person name="Masuda Y."/>
            <person name="Itoh H."/>
            <person name="Senoo K."/>
        </authorList>
    </citation>
    <scope>NUCLEOTIDE SEQUENCE [LARGE SCALE GENOMIC DNA]</scope>
    <source>
        <strain evidence="17 18">DSM 13688</strain>
    </source>
</reference>
<dbReference type="InterPro" id="IPR004358">
    <property type="entry name" value="Sig_transdc_His_kin-like_C"/>
</dbReference>
<feature type="domain" description="Response regulatory" evidence="15">
    <location>
        <begin position="466"/>
        <end position="586"/>
    </location>
</feature>
<dbReference type="InterPro" id="IPR008207">
    <property type="entry name" value="Sig_transdc_His_kin_Hpt_dom"/>
</dbReference>
<dbReference type="InterPro" id="IPR036890">
    <property type="entry name" value="HATPase_C_sf"/>
</dbReference>
<dbReference type="RefSeq" id="WP_214300437.1">
    <property type="nucleotide sequence ID" value="NZ_JAHDYS010000014.1"/>
</dbReference>
<dbReference type="Gene3D" id="3.40.50.2300">
    <property type="match status" value="1"/>
</dbReference>
<evidence type="ECO:0000259" key="14">
    <source>
        <dbReference type="PROSITE" id="PS50109"/>
    </source>
</evidence>
<evidence type="ECO:0000256" key="5">
    <source>
        <dbReference type="ARBA" id="ARBA00022553"/>
    </source>
</evidence>
<dbReference type="InterPro" id="IPR036641">
    <property type="entry name" value="HPT_dom_sf"/>
</dbReference>
<keyword evidence="9" id="KW-1133">Transmembrane helix</keyword>
<keyword evidence="4" id="KW-1003">Cell membrane</keyword>
<evidence type="ECO:0000256" key="2">
    <source>
        <dbReference type="ARBA" id="ARBA00004651"/>
    </source>
</evidence>
<comment type="caution">
    <text evidence="17">The sequence shown here is derived from an EMBL/GenBank/DDBJ whole genome shotgun (WGS) entry which is preliminary data.</text>
</comment>
<comment type="catalytic activity">
    <reaction evidence="1">
        <text>ATP + protein L-histidine = ADP + protein N-phospho-L-histidine.</text>
        <dbReference type="EC" id="2.7.13.3"/>
    </reaction>
</comment>
<feature type="domain" description="Histidine kinase" evidence="14">
    <location>
        <begin position="220"/>
        <end position="442"/>
    </location>
</feature>
<evidence type="ECO:0000256" key="9">
    <source>
        <dbReference type="ARBA" id="ARBA00022989"/>
    </source>
</evidence>
<keyword evidence="10" id="KW-0902">Two-component regulatory system</keyword>
<dbReference type="Pfam" id="PF00072">
    <property type="entry name" value="Response_reg"/>
    <property type="match status" value="1"/>
</dbReference>
<dbReference type="Pfam" id="PF02518">
    <property type="entry name" value="HATPase_c"/>
    <property type="match status" value="1"/>
</dbReference>
<dbReference type="Gene3D" id="1.20.120.160">
    <property type="entry name" value="HPT domain"/>
    <property type="match status" value="1"/>
</dbReference>
<dbReference type="SMART" id="SM00388">
    <property type="entry name" value="HisKA"/>
    <property type="match status" value="1"/>
</dbReference>
<dbReference type="Pfam" id="PF01627">
    <property type="entry name" value="Hpt"/>
    <property type="match status" value="1"/>
</dbReference>
<dbReference type="InterPro" id="IPR011006">
    <property type="entry name" value="CheY-like_superfamily"/>
</dbReference>
<feature type="domain" description="HPt" evidence="16">
    <location>
        <begin position="629"/>
        <end position="722"/>
    </location>
</feature>
<evidence type="ECO:0000256" key="1">
    <source>
        <dbReference type="ARBA" id="ARBA00000085"/>
    </source>
</evidence>
<proteinExistence type="predicted"/>
<dbReference type="Gene3D" id="3.30.450.40">
    <property type="match status" value="1"/>
</dbReference>
<name>A0ABS5UB69_9BACT</name>
<dbReference type="SUPFAM" id="SSF55874">
    <property type="entry name" value="ATPase domain of HSP90 chaperone/DNA topoisomerase II/histidine kinase"/>
    <property type="match status" value="1"/>
</dbReference>
<keyword evidence="8" id="KW-0067">ATP-binding</keyword>
<dbReference type="SUPFAM" id="SSF47384">
    <property type="entry name" value="Homodimeric domain of signal transducing histidine kinase"/>
    <property type="match status" value="1"/>
</dbReference>
<evidence type="ECO:0000256" key="4">
    <source>
        <dbReference type="ARBA" id="ARBA00022475"/>
    </source>
</evidence>
<dbReference type="InterPro" id="IPR003594">
    <property type="entry name" value="HATPase_dom"/>
</dbReference>
<dbReference type="SMART" id="SM00387">
    <property type="entry name" value="HATPase_c"/>
    <property type="match status" value="1"/>
</dbReference>
<dbReference type="CDD" id="cd16922">
    <property type="entry name" value="HATPase_EvgS-ArcB-TorS-like"/>
    <property type="match status" value="1"/>
</dbReference>
<keyword evidence="6" id="KW-0812">Transmembrane</keyword>
<dbReference type="InterPro" id="IPR001789">
    <property type="entry name" value="Sig_transdc_resp-reg_receiver"/>
</dbReference>
<dbReference type="SUPFAM" id="SSF47226">
    <property type="entry name" value="Histidine-containing phosphotransfer domain, HPT domain"/>
    <property type="match status" value="1"/>
</dbReference>
<dbReference type="PROSITE" id="PS50109">
    <property type="entry name" value="HIS_KIN"/>
    <property type="match status" value="1"/>
</dbReference>
<evidence type="ECO:0000256" key="10">
    <source>
        <dbReference type="ARBA" id="ARBA00023012"/>
    </source>
</evidence>
<dbReference type="InterPro" id="IPR005467">
    <property type="entry name" value="His_kinase_dom"/>
</dbReference>
<evidence type="ECO:0000256" key="12">
    <source>
        <dbReference type="PROSITE-ProRule" id="PRU00110"/>
    </source>
</evidence>
<accession>A0ABS5UB69</accession>
<dbReference type="CDD" id="cd00088">
    <property type="entry name" value="HPT"/>
    <property type="match status" value="1"/>
</dbReference>
<evidence type="ECO:0000256" key="7">
    <source>
        <dbReference type="ARBA" id="ARBA00022741"/>
    </source>
</evidence>
<dbReference type="PROSITE" id="PS50110">
    <property type="entry name" value="RESPONSE_REGULATORY"/>
    <property type="match status" value="1"/>
</dbReference>
<dbReference type="InterPro" id="IPR003661">
    <property type="entry name" value="HisK_dim/P_dom"/>
</dbReference>
<dbReference type="InterPro" id="IPR036097">
    <property type="entry name" value="HisK_dim/P_sf"/>
</dbReference>
<dbReference type="Gene3D" id="1.10.287.130">
    <property type="match status" value="1"/>
</dbReference>
<dbReference type="CDD" id="cd17546">
    <property type="entry name" value="REC_hyHK_CKI1_RcsC-like"/>
    <property type="match status" value="1"/>
</dbReference>
<dbReference type="SUPFAM" id="SSF52172">
    <property type="entry name" value="CheY-like"/>
    <property type="match status" value="1"/>
</dbReference>
<evidence type="ECO:0000259" key="15">
    <source>
        <dbReference type="PROSITE" id="PS50110"/>
    </source>
</evidence>
<feature type="modified residue" description="4-aspartylphosphate" evidence="13">
    <location>
        <position position="515"/>
    </location>
</feature>
<evidence type="ECO:0000256" key="11">
    <source>
        <dbReference type="ARBA" id="ARBA00023136"/>
    </source>
</evidence>
<dbReference type="InterPro" id="IPR029016">
    <property type="entry name" value="GAF-like_dom_sf"/>
</dbReference>
<evidence type="ECO:0000313" key="17">
    <source>
        <dbReference type="EMBL" id="MBT1072927.1"/>
    </source>
</evidence>
<evidence type="ECO:0000256" key="8">
    <source>
        <dbReference type="ARBA" id="ARBA00022840"/>
    </source>
</evidence>
<keyword evidence="18" id="KW-1185">Reference proteome</keyword>
<dbReference type="CDD" id="cd00082">
    <property type="entry name" value="HisKA"/>
    <property type="match status" value="1"/>
</dbReference>
<sequence length="726" mass="79423">MSDQNISRSPEFLQERISYLEESNLRFISIFEMLASSSEYQGDLSRAKDEEAIYRATICQLRRLFPFQSIGFLSCESDGSFELLAADPAIAQDTLQSLIDTRMMDGTFAWALNRNQAVLVPTETGETLILQVVATQSRVRGMFVATLPGNSAALDAPSLNALTIVLHTCAYALESTVLYGMLHDHTQHLEERVQLRTRDLEEARLQAEAASLAKSDFLANMSHEIRTPMNGVIGMTELMLQGGLTPQKEKQYLNAIKDSADSLMLIINDILDFSKIEAGKFTLENKPFCPRDAVKRCLGILSVRAEEKGLQMFHQVDSAVPACLVGDQGRLRQVLTNLVGNAIKFCQHGNISVEVGLKSNNADKVVLHIRVNDTGIGIPEEACQRIFNQFEQADSSTTRKFGGTGLGLAICKKLVELMDGEIWVESQVGTGSCFHFTSQFLLGDEKLLIDEEAITDSSSARQTPLTILLAEDVEINRTLVQAILEPHGHVVICAENGRKALEAYTSRAFDVVLMDIQMPEMDGLQASRAIREFEREYGREVPAPILAMTAFAGNEDRQVCIDAGMNDYLTKPIKPLQLVQLLNKYCAGPTGSAVELTGGGLATAAAANELNGAIAVFDQDDLLERLGGRPEMIPRFVGLFCKGVLPQLEGLVTALAAEDADGVRRHAHAIKGAAANISALRIQQLAATMETTAKEGDLTEVPQRLAMLHQEYRTFTETISALGIAV</sequence>
<keyword evidence="7" id="KW-0547">Nucleotide-binding</keyword>
<comment type="subcellular location">
    <subcellularLocation>
        <location evidence="2">Cell membrane</location>
        <topology evidence="2">Multi-pass membrane protein</topology>
    </subcellularLocation>
</comment>
<feature type="modified residue" description="Phosphohistidine" evidence="12">
    <location>
        <position position="668"/>
    </location>
</feature>
<keyword evidence="11" id="KW-0472">Membrane</keyword>
<dbReference type="PANTHER" id="PTHR45339">
    <property type="entry name" value="HYBRID SIGNAL TRANSDUCTION HISTIDINE KINASE J"/>
    <property type="match status" value="1"/>
</dbReference>
<evidence type="ECO:0000256" key="6">
    <source>
        <dbReference type="ARBA" id="ARBA00022692"/>
    </source>
</evidence>
<evidence type="ECO:0000256" key="3">
    <source>
        <dbReference type="ARBA" id="ARBA00012438"/>
    </source>
</evidence>
<organism evidence="17 18">
    <name type="scientific">Pelotalea chapellei</name>
    <dbReference type="NCBI Taxonomy" id="44671"/>
    <lineage>
        <taxon>Bacteria</taxon>
        <taxon>Pseudomonadati</taxon>
        <taxon>Thermodesulfobacteriota</taxon>
        <taxon>Desulfuromonadia</taxon>
        <taxon>Geobacterales</taxon>
        <taxon>Geobacteraceae</taxon>
        <taxon>Pelotalea</taxon>
    </lineage>
</organism>
<dbReference type="PRINTS" id="PR00344">
    <property type="entry name" value="BCTRLSENSOR"/>
</dbReference>
<evidence type="ECO:0000313" key="18">
    <source>
        <dbReference type="Proteomes" id="UP000784128"/>
    </source>
</evidence>
<dbReference type="EMBL" id="JAHDYS010000014">
    <property type="protein sequence ID" value="MBT1072927.1"/>
    <property type="molecule type" value="Genomic_DNA"/>
</dbReference>
<evidence type="ECO:0000259" key="16">
    <source>
        <dbReference type="PROSITE" id="PS50894"/>
    </source>
</evidence>
<keyword evidence="5 13" id="KW-0597">Phosphoprotein</keyword>
<dbReference type="PANTHER" id="PTHR45339:SF1">
    <property type="entry name" value="HYBRID SIGNAL TRANSDUCTION HISTIDINE KINASE J"/>
    <property type="match status" value="1"/>
</dbReference>
<dbReference type="Pfam" id="PF00512">
    <property type="entry name" value="HisKA"/>
    <property type="match status" value="1"/>
</dbReference>
<dbReference type="PROSITE" id="PS50894">
    <property type="entry name" value="HPT"/>
    <property type="match status" value="1"/>
</dbReference>
<dbReference type="Gene3D" id="3.30.565.10">
    <property type="entry name" value="Histidine kinase-like ATPase, C-terminal domain"/>
    <property type="match status" value="1"/>
</dbReference>